<comment type="caution">
    <text evidence="1">The sequence shown here is derived from an EMBL/GenBank/DDBJ whole genome shotgun (WGS) entry which is preliminary data.</text>
</comment>
<keyword evidence="2" id="KW-1185">Reference proteome</keyword>
<proteinExistence type="predicted"/>
<dbReference type="Proteomes" id="UP000836387">
    <property type="component" value="Unassembled WGS sequence"/>
</dbReference>
<sequence length="361" mass="40483">MQQQDTDTDTDTDTDRLRVAAEKLRFSRGFLKGRDRNKLKVVKKAFLESERERSPASRQTAKVHKKVESVLSAIYVKCGPLMFILCCVAFNAHTMIKCIPSGGISKVIDGLEEWKSTDEWKWLSADFGGEDLIRNVFDQNFVAALRKLDHTCLEKAGLCTPVRGSRRLQQPGTDCWPLQQAREECQPLQQARGECQPLQQPTEEYQPLPTEEYQPLRQARTEYRPLQQARTGYRPLQQASTRLVPILPASDRPTDHGPTNEGSWAQSVSSSPPWTGSASDGGLSTPETHGPGGVAVPAPTAYTSDLMEVMRIAWAFNTFNHRLEISPDSYPRLKITMVVDCSPEQAWSLTQYKLPLPPSLL</sequence>
<reference evidence="1" key="1">
    <citation type="submission" date="2020-04" db="EMBL/GenBank/DDBJ databases">
        <authorList>
            <person name="Broberg M."/>
        </authorList>
    </citation>
    <scope>NUCLEOTIDE SEQUENCE</scope>
</reference>
<reference evidence="1" key="2">
    <citation type="submission" date="2021-10" db="EMBL/GenBank/DDBJ databases">
        <authorList>
            <person name="Piombo E."/>
        </authorList>
    </citation>
    <scope>NUCLEOTIDE SEQUENCE</scope>
</reference>
<protein>
    <submittedName>
        <fullName evidence="1">Uncharacterized protein</fullName>
    </submittedName>
</protein>
<evidence type="ECO:0000313" key="2">
    <source>
        <dbReference type="Proteomes" id="UP000836387"/>
    </source>
</evidence>
<dbReference type="EMBL" id="CADEHS020000010">
    <property type="protein sequence ID" value="CAG9946422.1"/>
    <property type="molecule type" value="Genomic_DNA"/>
</dbReference>
<name>A0ACA9TZW5_BIOOC</name>
<accession>A0ACA9TZW5</accession>
<organism evidence="1 2">
    <name type="scientific">Clonostachys rosea f. rosea IK726</name>
    <dbReference type="NCBI Taxonomy" id="1349383"/>
    <lineage>
        <taxon>Eukaryota</taxon>
        <taxon>Fungi</taxon>
        <taxon>Dikarya</taxon>
        <taxon>Ascomycota</taxon>
        <taxon>Pezizomycotina</taxon>
        <taxon>Sordariomycetes</taxon>
        <taxon>Hypocreomycetidae</taxon>
        <taxon>Hypocreales</taxon>
        <taxon>Bionectriaceae</taxon>
        <taxon>Clonostachys</taxon>
    </lineage>
</organism>
<evidence type="ECO:0000313" key="1">
    <source>
        <dbReference type="EMBL" id="CAG9946422.1"/>
    </source>
</evidence>
<gene>
    <name evidence="1" type="ORF">CRV2_00005304</name>
</gene>